<comment type="subcellular location">
    <subcellularLocation>
        <location evidence="1">Nucleus</location>
        <location evidence="1">Nuclear pore complex</location>
    </subcellularLocation>
</comment>
<proteinExistence type="predicted"/>
<evidence type="ECO:0000256" key="5">
    <source>
        <dbReference type="ARBA" id="ARBA00023010"/>
    </source>
</evidence>
<reference evidence="8 9" key="1">
    <citation type="submission" date="2024-02" db="EMBL/GenBank/DDBJ databases">
        <authorList>
            <person name="Vignale AGUSTIN F."/>
            <person name="Sosa J E."/>
            <person name="Modenutti C."/>
        </authorList>
    </citation>
    <scope>NUCLEOTIDE SEQUENCE [LARGE SCALE GENOMIC DNA]</scope>
</reference>
<dbReference type="GO" id="GO:0015031">
    <property type="term" value="P:protein transport"/>
    <property type="evidence" value="ECO:0007669"/>
    <property type="project" value="UniProtKB-KW"/>
</dbReference>
<comment type="caution">
    <text evidence="8">The sequence shown here is derived from an EMBL/GenBank/DDBJ whole genome shotgun (WGS) entry which is preliminary data.</text>
</comment>
<gene>
    <name evidence="8" type="ORF">ILEXP_LOCUS49798</name>
</gene>
<organism evidence="8 9">
    <name type="scientific">Ilex paraguariensis</name>
    <name type="common">yerba mate</name>
    <dbReference type="NCBI Taxonomy" id="185542"/>
    <lineage>
        <taxon>Eukaryota</taxon>
        <taxon>Viridiplantae</taxon>
        <taxon>Streptophyta</taxon>
        <taxon>Embryophyta</taxon>
        <taxon>Tracheophyta</taxon>
        <taxon>Spermatophyta</taxon>
        <taxon>Magnoliopsida</taxon>
        <taxon>eudicotyledons</taxon>
        <taxon>Gunneridae</taxon>
        <taxon>Pentapetalae</taxon>
        <taxon>asterids</taxon>
        <taxon>campanulids</taxon>
        <taxon>Aquifoliales</taxon>
        <taxon>Aquifoliaceae</taxon>
        <taxon>Ilex</taxon>
    </lineage>
</organism>
<evidence type="ECO:0000256" key="7">
    <source>
        <dbReference type="ARBA" id="ARBA00023242"/>
    </source>
</evidence>
<accession>A0ABC8UFS1</accession>
<dbReference type="PANTHER" id="PTHR13003">
    <property type="entry name" value="NUP107-RELATED"/>
    <property type="match status" value="1"/>
</dbReference>
<keyword evidence="2" id="KW-0813">Transport</keyword>
<keyword evidence="3" id="KW-0509">mRNA transport</keyword>
<dbReference type="GO" id="GO:0051028">
    <property type="term" value="P:mRNA transport"/>
    <property type="evidence" value="ECO:0007669"/>
    <property type="project" value="UniProtKB-KW"/>
</dbReference>
<dbReference type="PANTHER" id="PTHR13003:SF2">
    <property type="entry name" value="NUCLEAR PORE COMPLEX PROTEIN NUP107"/>
    <property type="match status" value="1"/>
</dbReference>
<dbReference type="InterPro" id="IPR007252">
    <property type="entry name" value="Nup84/Nup107"/>
</dbReference>
<dbReference type="AlphaFoldDB" id="A0ABC8UFS1"/>
<name>A0ABC8UFS1_9AQUA</name>
<keyword evidence="7" id="KW-0539">Nucleus</keyword>
<keyword evidence="4" id="KW-0653">Protein transport</keyword>
<evidence type="ECO:0000256" key="4">
    <source>
        <dbReference type="ARBA" id="ARBA00022927"/>
    </source>
</evidence>
<dbReference type="GO" id="GO:0005643">
    <property type="term" value="C:nuclear pore"/>
    <property type="evidence" value="ECO:0007669"/>
    <property type="project" value="UniProtKB-SubCell"/>
</dbReference>
<evidence type="ECO:0000256" key="1">
    <source>
        <dbReference type="ARBA" id="ARBA00004567"/>
    </source>
</evidence>
<dbReference type="EMBL" id="CAUOFW020007613">
    <property type="protein sequence ID" value="CAK9179846.1"/>
    <property type="molecule type" value="Genomic_DNA"/>
</dbReference>
<keyword evidence="6" id="KW-0906">Nuclear pore complex</keyword>
<evidence type="ECO:0000256" key="3">
    <source>
        <dbReference type="ARBA" id="ARBA00022816"/>
    </source>
</evidence>
<evidence type="ECO:0000313" key="8">
    <source>
        <dbReference type="EMBL" id="CAK9179846.1"/>
    </source>
</evidence>
<evidence type="ECO:0000256" key="6">
    <source>
        <dbReference type="ARBA" id="ARBA00023132"/>
    </source>
</evidence>
<sequence>MPSGAHTLLSLLAEPLKQPTETLLSAEDHDVSDNLREFEDWSEYYSCDATYRNWLKIELENAVVSPLELSNEEKQRAVAAAREALKSSLLLLLRANPWLVPAEDRNYESVEPVFLELHATVMLCLPSGECMLPDATLCTTLMSALYSSVSEEVVLNRQLMVCLFPSSSLPLRKFGKKMNMLLFID</sequence>
<keyword evidence="5" id="KW-0811">Translocation</keyword>
<protein>
    <submittedName>
        <fullName evidence="8">Uncharacterized protein</fullName>
    </submittedName>
</protein>
<evidence type="ECO:0000313" key="9">
    <source>
        <dbReference type="Proteomes" id="UP001642360"/>
    </source>
</evidence>
<dbReference type="Proteomes" id="UP001642360">
    <property type="component" value="Unassembled WGS sequence"/>
</dbReference>
<evidence type="ECO:0000256" key="2">
    <source>
        <dbReference type="ARBA" id="ARBA00022448"/>
    </source>
</evidence>
<keyword evidence="9" id="KW-1185">Reference proteome</keyword>